<organism evidence="1 2">
    <name type="scientific">Blepharisma stoltei</name>
    <dbReference type="NCBI Taxonomy" id="1481888"/>
    <lineage>
        <taxon>Eukaryota</taxon>
        <taxon>Sar</taxon>
        <taxon>Alveolata</taxon>
        <taxon>Ciliophora</taxon>
        <taxon>Postciliodesmatophora</taxon>
        <taxon>Heterotrichea</taxon>
        <taxon>Heterotrichida</taxon>
        <taxon>Blepharismidae</taxon>
        <taxon>Blepharisma</taxon>
    </lineage>
</organism>
<dbReference type="Proteomes" id="UP001162131">
    <property type="component" value="Unassembled WGS sequence"/>
</dbReference>
<comment type="caution">
    <text evidence="1">The sequence shown here is derived from an EMBL/GenBank/DDBJ whole genome shotgun (WGS) entry which is preliminary data.</text>
</comment>
<protein>
    <submittedName>
        <fullName evidence="1">Uncharacterized protein</fullName>
    </submittedName>
</protein>
<dbReference type="AlphaFoldDB" id="A0AAU9K0U8"/>
<proteinExistence type="predicted"/>
<name>A0AAU9K0U8_9CILI</name>
<dbReference type="EMBL" id="CAJZBQ010000041">
    <property type="protein sequence ID" value="CAG9326791.1"/>
    <property type="molecule type" value="Genomic_DNA"/>
</dbReference>
<reference evidence="1" key="1">
    <citation type="submission" date="2021-09" db="EMBL/GenBank/DDBJ databases">
        <authorList>
            <consortium name="AG Swart"/>
            <person name="Singh M."/>
            <person name="Singh A."/>
            <person name="Seah K."/>
            <person name="Emmerich C."/>
        </authorList>
    </citation>
    <scope>NUCLEOTIDE SEQUENCE</scope>
    <source>
        <strain evidence="1">ATCC30299</strain>
    </source>
</reference>
<keyword evidence="2" id="KW-1185">Reference proteome</keyword>
<sequence length="229" mass="26711">MANFFSFDSLQFPVGFVPEEWFLQTAANRMNTINAMLQTSEDMKKNADELALLLRGLRERLSPSLDNRLQKVPRKRDLINMIICGNKNYQFKLKLDSSFPKCVSKSMFFDFHVTVKAYNGESLAENSEILLKVEIWSAECPPKRLFNNKSGRDLIINDTCNLKFYSRRKKHLAFFKVKITEVTSHFMNGWVFLLITADSRDLSQLFQPLVIKHVYVQSKRELKCYDDSD</sequence>
<gene>
    <name evidence="1" type="ORF">BSTOLATCC_MIC42058</name>
</gene>
<evidence type="ECO:0000313" key="2">
    <source>
        <dbReference type="Proteomes" id="UP001162131"/>
    </source>
</evidence>
<evidence type="ECO:0000313" key="1">
    <source>
        <dbReference type="EMBL" id="CAG9326791.1"/>
    </source>
</evidence>
<accession>A0AAU9K0U8</accession>